<dbReference type="EC" id="6.2.1.2" evidence="4"/>
<dbReference type="Pfam" id="PF00501">
    <property type="entry name" value="AMP-binding"/>
    <property type="match status" value="1"/>
</dbReference>
<feature type="domain" description="AMP-dependent synthetase/ligase" evidence="8">
    <location>
        <begin position="52"/>
        <end position="416"/>
    </location>
</feature>
<evidence type="ECO:0000313" key="10">
    <source>
        <dbReference type="Proteomes" id="UP001175271"/>
    </source>
</evidence>
<dbReference type="PANTHER" id="PTHR43201:SF5">
    <property type="entry name" value="MEDIUM-CHAIN ACYL-COA LIGASE ACSF2, MITOCHONDRIAL"/>
    <property type="match status" value="1"/>
</dbReference>
<evidence type="ECO:0000256" key="2">
    <source>
        <dbReference type="ARBA" id="ARBA00022598"/>
    </source>
</evidence>
<dbReference type="PANTHER" id="PTHR43201">
    <property type="entry name" value="ACYL-COA SYNTHETASE"/>
    <property type="match status" value="1"/>
</dbReference>
<comment type="similarity">
    <text evidence="1">Belongs to the ATP-dependent AMP-binding enzyme family.</text>
</comment>
<evidence type="ECO:0000256" key="4">
    <source>
        <dbReference type="ARBA" id="ARBA00039009"/>
    </source>
</evidence>
<comment type="caution">
    <text evidence="9">The sequence shown here is derived from an EMBL/GenBank/DDBJ whole genome shotgun (WGS) entry which is preliminary data.</text>
</comment>
<reference evidence="9" key="1">
    <citation type="submission" date="2023-06" db="EMBL/GenBank/DDBJ databases">
        <title>Genomic analysis of the entomopathogenic nematode Steinernema hermaphroditum.</title>
        <authorList>
            <person name="Schwarz E.M."/>
            <person name="Heppert J.K."/>
            <person name="Baniya A."/>
            <person name="Schwartz H.T."/>
            <person name="Tan C.-H."/>
            <person name="Antoshechkin I."/>
            <person name="Sternberg P.W."/>
            <person name="Goodrich-Blair H."/>
            <person name="Dillman A.R."/>
        </authorList>
    </citation>
    <scope>NUCLEOTIDE SEQUENCE</scope>
    <source>
        <strain evidence="9">PS9179</strain>
        <tissue evidence="9">Whole animal</tissue>
    </source>
</reference>
<organism evidence="9 10">
    <name type="scientific">Steinernema hermaphroditum</name>
    <dbReference type="NCBI Taxonomy" id="289476"/>
    <lineage>
        <taxon>Eukaryota</taxon>
        <taxon>Metazoa</taxon>
        <taxon>Ecdysozoa</taxon>
        <taxon>Nematoda</taxon>
        <taxon>Chromadorea</taxon>
        <taxon>Rhabditida</taxon>
        <taxon>Tylenchina</taxon>
        <taxon>Panagrolaimomorpha</taxon>
        <taxon>Strongyloidoidea</taxon>
        <taxon>Steinernematidae</taxon>
        <taxon>Steinernema</taxon>
    </lineage>
</organism>
<dbReference type="InterPro" id="IPR020845">
    <property type="entry name" value="AMP-binding_CS"/>
</dbReference>
<proteinExistence type="inferred from homology"/>
<gene>
    <name evidence="9" type="ORF">QR680_006563</name>
</gene>
<evidence type="ECO:0000256" key="3">
    <source>
        <dbReference type="ARBA" id="ARBA00037247"/>
    </source>
</evidence>
<keyword evidence="2" id="KW-0436">Ligase</keyword>
<comment type="catalytic activity">
    <reaction evidence="6">
        <text>octanoate + ATP + CoA = octanoyl-CoA + AMP + diphosphate</text>
        <dbReference type="Rhea" id="RHEA:33631"/>
        <dbReference type="ChEBI" id="CHEBI:25646"/>
        <dbReference type="ChEBI" id="CHEBI:30616"/>
        <dbReference type="ChEBI" id="CHEBI:33019"/>
        <dbReference type="ChEBI" id="CHEBI:57287"/>
        <dbReference type="ChEBI" id="CHEBI:57386"/>
        <dbReference type="ChEBI" id="CHEBI:456215"/>
    </reaction>
</comment>
<dbReference type="EMBL" id="JAUCMV010000003">
    <property type="protein sequence ID" value="KAK0413043.1"/>
    <property type="molecule type" value="Genomic_DNA"/>
</dbReference>
<dbReference type="Gene3D" id="3.40.50.12780">
    <property type="entry name" value="N-terminal domain of ligase-like"/>
    <property type="match status" value="1"/>
</dbReference>
<accession>A0AA39LXB8</accession>
<dbReference type="Proteomes" id="UP001175271">
    <property type="component" value="Unassembled WGS sequence"/>
</dbReference>
<dbReference type="SUPFAM" id="SSF56801">
    <property type="entry name" value="Acetyl-CoA synthetase-like"/>
    <property type="match status" value="1"/>
</dbReference>
<dbReference type="GO" id="GO:0006631">
    <property type="term" value="P:fatty acid metabolic process"/>
    <property type="evidence" value="ECO:0007669"/>
    <property type="project" value="TreeGrafter"/>
</dbReference>
<keyword evidence="10" id="KW-1185">Reference proteome</keyword>
<evidence type="ECO:0000259" key="8">
    <source>
        <dbReference type="Pfam" id="PF00501"/>
    </source>
</evidence>
<evidence type="ECO:0000313" key="9">
    <source>
        <dbReference type="EMBL" id="KAK0413043.1"/>
    </source>
</evidence>
<comment type="function">
    <text evidence="3">Acyl-CoA synthases catalyze the initial reaction in fatty acid metabolism, by forming a thioester with CoA. Has some preference toward medium-chain substrates. Plays a role in adipocyte differentiation.</text>
</comment>
<protein>
    <recommendedName>
        <fullName evidence="5">Medium-chain acyl-CoA ligase ACSF2, mitochondrial</fullName>
        <ecNumber evidence="4">6.2.1.2</ecNumber>
    </recommendedName>
</protein>
<dbReference type="PROSITE" id="PS00455">
    <property type="entry name" value="AMP_BINDING"/>
    <property type="match status" value="1"/>
</dbReference>
<evidence type="ECO:0000256" key="6">
    <source>
        <dbReference type="ARBA" id="ARBA00047319"/>
    </source>
</evidence>
<evidence type="ECO:0000256" key="7">
    <source>
        <dbReference type="ARBA" id="ARBA00048277"/>
    </source>
</evidence>
<dbReference type="InterPro" id="IPR000873">
    <property type="entry name" value="AMP-dep_synth/lig_dom"/>
</dbReference>
<dbReference type="AlphaFoldDB" id="A0AA39LXB8"/>
<sequence>MFASRVGSVPSKITVSSRRFLNIRSNCSPSEWSYIHGASPTPFLNDNISQCFRKGVEKVPDKEAFVFKNENVRKTYAQAWDDSRKLAKGLIKLGIRQGDRVGIWGPNYYEWVATQFACAMAGFVLVNINPAYQYDELQYSMRKVGVKALISPPKFSRSNYYRSLNAIVPQLSSAKEGIGHVDCRDLPDFEHLILFGNEESFRGAWNYTDIVGSGGKEEEETLAQYENRIRVDDPANIQYTSGTTGYPKAATLTHHGIVNNAYFIGLRSRFDKENTIICIPNPLYHCFGCVIGTLNAVIHQQTTVFPSPKFNTDAILHTIQEERCTALYGTPTMFIDVLANPNLKSTDLSSLHTGYVAGAPCVAALGARMVQELNLKDLCMLYGTTEASPIITMSYLEDAPEDRIKNVGYVMDHVEMDTNGFDRWAIVRLAYSVIRMSQWLQVTKL</sequence>
<evidence type="ECO:0000256" key="1">
    <source>
        <dbReference type="ARBA" id="ARBA00006432"/>
    </source>
</evidence>
<comment type="catalytic activity">
    <reaction evidence="7">
        <text>a medium-chain fatty acid + ATP + CoA = a medium-chain fatty acyl-CoA + AMP + diphosphate</text>
        <dbReference type="Rhea" id="RHEA:48340"/>
        <dbReference type="ChEBI" id="CHEBI:30616"/>
        <dbReference type="ChEBI" id="CHEBI:33019"/>
        <dbReference type="ChEBI" id="CHEBI:57287"/>
        <dbReference type="ChEBI" id="CHEBI:59558"/>
        <dbReference type="ChEBI" id="CHEBI:90546"/>
        <dbReference type="ChEBI" id="CHEBI:456215"/>
        <dbReference type="EC" id="6.2.1.2"/>
    </reaction>
</comment>
<dbReference type="GO" id="GO:0031956">
    <property type="term" value="F:medium-chain fatty acid-CoA ligase activity"/>
    <property type="evidence" value="ECO:0007669"/>
    <property type="project" value="UniProtKB-EC"/>
</dbReference>
<evidence type="ECO:0000256" key="5">
    <source>
        <dbReference type="ARBA" id="ARBA00039638"/>
    </source>
</evidence>
<name>A0AA39LXB8_9BILA</name>
<dbReference type="InterPro" id="IPR042099">
    <property type="entry name" value="ANL_N_sf"/>
</dbReference>